<dbReference type="PANTHER" id="PTHR35011">
    <property type="entry name" value="2,3-DIKETO-L-GULONATE TRAP TRANSPORTER SMALL PERMEASE PROTEIN YIAM"/>
    <property type="match status" value="1"/>
</dbReference>
<comment type="subcellular location">
    <subcellularLocation>
        <location evidence="1 9">Cell inner membrane</location>
        <topology evidence="1 9">Multi-pass membrane protein</topology>
    </subcellularLocation>
</comment>
<evidence type="ECO:0000259" key="10">
    <source>
        <dbReference type="Pfam" id="PF04290"/>
    </source>
</evidence>
<reference evidence="11 12" key="1">
    <citation type="submission" date="2024-03" db="EMBL/GenBank/DDBJ databases">
        <title>High-quality draft genome sequencing of Tistrella sp. BH-R2-4.</title>
        <authorList>
            <person name="Dong C."/>
        </authorList>
    </citation>
    <scope>NUCLEOTIDE SEQUENCE [LARGE SCALE GENOMIC DNA]</scope>
    <source>
        <strain evidence="11 12">BH-R2-4</strain>
    </source>
</reference>
<dbReference type="EMBL" id="JBBKTW010000007">
    <property type="protein sequence ID" value="MEN2990356.1"/>
    <property type="molecule type" value="Genomic_DNA"/>
</dbReference>
<comment type="subunit">
    <text evidence="9">The complex comprises the extracytoplasmic solute receptor protein and the two transmembrane proteins.</text>
</comment>
<evidence type="ECO:0000256" key="8">
    <source>
        <dbReference type="ARBA" id="ARBA00038436"/>
    </source>
</evidence>
<comment type="caution">
    <text evidence="11">The sequence shown here is derived from an EMBL/GenBank/DDBJ whole genome shotgun (WGS) entry which is preliminary data.</text>
</comment>
<evidence type="ECO:0000256" key="6">
    <source>
        <dbReference type="ARBA" id="ARBA00022989"/>
    </source>
</evidence>
<keyword evidence="7 9" id="KW-0472">Membrane</keyword>
<protein>
    <recommendedName>
        <fullName evidence="9">TRAP transporter small permease protein</fullName>
    </recommendedName>
</protein>
<proteinExistence type="inferred from homology"/>
<keyword evidence="3" id="KW-1003">Cell membrane</keyword>
<comment type="similarity">
    <text evidence="8 9">Belongs to the TRAP transporter small permease family.</text>
</comment>
<feature type="transmembrane region" description="Helical" evidence="9">
    <location>
        <begin position="16"/>
        <end position="36"/>
    </location>
</feature>
<keyword evidence="12" id="KW-1185">Reference proteome</keyword>
<evidence type="ECO:0000256" key="2">
    <source>
        <dbReference type="ARBA" id="ARBA00022448"/>
    </source>
</evidence>
<evidence type="ECO:0000256" key="7">
    <source>
        <dbReference type="ARBA" id="ARBA00023136"/>
    </source>
</evidence>
<gene>
    <name evidence="11" type="ORF">WG926_18735</name>
</gene>
<keyword evidence="4 9" id="KW-0997">Cell inner membrane</keyword>
<feature type="domain" description="Tripartite ATP-independent periplasmic transporters DctQ component" evidence="10">
    <location>
        <begin position="34"/>
        <end position="164"/>
    </location>
</feature>
<evidence type="ECO:0000313" key="11">
    <source>
        <dbReference type="EMBL" id="MEN2990356.1"/>
    </source>
</evidence>
<evidence type="ECO:0000256" key="9">
    <source>
        <dbReference type="RuleBase" id="RU369079"/>
    </source>
</evidence>
<dbReference type="RefSeq" id="WP_345931816.1">
    <property type="nucleotide sequence ID" value="NZ_JBBKTV010000002.1"/>
</dbReference>
<feature type="transmembrane region" description="Helical" evidence="9">
    <location>
        <begin position="94"/>
        <end position="116"/>
    </location>
</feature>
<keyword evidence="6 9" id="KW-1133">Transmembrane helix</keyword>
<dbReference type="PANTHER" id="PTHR35011:SF10">
    <property type="entry name" value="TRAP TRANSPORTER SMALL PERMEASE PROTEIN"/>
    <property type="match status" value="1"/>
</dbReference>
<name>A0ABU9YNH8_9PROT</name>
<dbReference type="InterPro" id="IPR055348">
    <property type="entry name" value="DctQ"/>
</dbReference>
<feature type="transmembrane region" description="Helical" evidence="9">
    <location>
        <begin position="136"/>
        <end position="157"/>
    </location>
</feature>
<keyword evidence="2 9" id="KW-0813">Transport</keyword>
<evidence type="ECO:0000256" key="4">
    <source>
        <dbReference type="ARBA" id="ARBA00022519"/>
    </source>
</evidence>
<sequence>MPNNPTTCGFEKLRSLLSGGLLILATLALLISLGTMLFESLSRVFASKSFFWAEELVRFAIIAMAFLSLAVAGVQGRHIRAEFFVSLFSRRLQLAAWAIAGVAGAVFSGVLAWSGWGQTTHLMRTMMRSESSLELPMWIIAGFIPVGAALLTIFYVSRLVGLIRRRKDPFLPPEAGEPLL</sequence>
<comment type="function">
    <text evidence="9">Part of the tripartite ATP-independent periplasmic (TRAP) transport system.</text>
</comment>
<dbReference type="InterPro" id="IPR007387">
    <property type="entry name" value="TRAP_DctQ"/>
</dbReference>
<dbReference type="Proteomes" id="UP001413721">
    <property type="component" value="Unassembled WGS sequence"/>
</dbReference>
<accession>A0ABU9YNH8</accession>
<feature type="transmembrane region" description="Helical" evidence="9">
    <location>
        <begin position="56"/>
        <end position="74"/>
    </location>
</feature>
<evidence type="ECO:0000313" key="12">
    <source>
        <dbReference type="Proteomes" id="UP001413721"/>
    </source>
</evidence>
<dbReference type="Pfam" id="PF04290">
    <property type="entry name" value="DctQ"/>
    <property type="match status" value="1"/>
</dbReference>
<evidence type="ECO:0000256" key="5">
    <source>
        <dbReference type="ARBA" id="ARBA00022692"/>
    </source>
</evidence>
<organism evidence="11 12">
    <name type="scientific">Tistrella arctica</name>
    <dbReference type="NCBI Taxonomy" id="3133430"/>
    <lineage>
        <taxon>Bacteria</taxon>
        <taxon>Pseudomonadati</taxon>
        <taxon>Pseudomonadota</taxon>
        <taxon>Alphaproteobacteria</taxon>
        <taxon>Geminicoccales</taxon>
        <taxon>Geminicoccaceae</taxon>
        <taxon>Tistrella</taxon>
    </lineage>
</organism>
<keyword evidence="5 9" id="KW-0812">Transmembrane</keyword>
<evidence type="ECO:0000256" key="1">
    <source>
        <dbReference type="ARBA" id="ARBA00004429"/>
    </source>
</evidence>
<evidence type="ECO:0000256" key="3">
    <source>
        <dbReference type="ARBA" id="ARBA00022475"/>
    </source>
</evidence>